<proteinExistence type="predicted"/>
<keyword evidence="1" id="KW-1133">Transmembrane helix</keyword>
<keyword evidence="1" id="KW-0812">Transmembrane</keyword>
<protein>
    <submittedName>
        <fullName evidence="2">Unannotated protein</fullName>
    </submittedName>
</protein>
<gene>
    <name evidence="2" type="ORF">UFOPK1493_02055</name>
</gene>
<name>A0A6J6DMP2_9ZZZZ</name>
<feature type="transmembrane region" description="Helical" evidence="1">
    <location>
        <begin position="60"/>
        <end position="82"/>
    </location>
</feature>
<evidence type="ECO:0000256" key="1">
    <source>
        <dbReference type="SAM" id="Phobius"/>
    </source>
</evidence>
<dbReference type="EMBL" id="CAEZSR010000074">
    <property type="protein sequence ID" value="CAB4565402.1"/>
    <property type="molecule type" value="Genomic_DNA"/>
</dbReference>
<dbReference type="AlphaFoldDB" id="A0A6J6DMP2"/>
<evidence type="ECO:0000313" key="2">
    <source>
        <dbReference type="EMBL" id="CAB4565402.1"/>
    </source>
</evidence>
<feature type="transmembrane region" description="Helical" evidence="1">
    <location>
        <begin position="31"/>
        <end position="54"/>
    </location>
</feature>
<keyword evidence="1" id="KW-0472">Membrane</keyword>
<organism evidence="2">
    <name type="scientific">freshwater metagenome</name>
    <dbReference type="NCBI Taxonomy" id="449393"/>
    <lineage>
        <taxon>unclassified sequences</taxon>
        <taxon>metagenomes</taxon>
        <taxon>ecological metagenomes</taxon>
    </lineage>
</organism>
<sequence>MTGPGGIDRVERMATSASDGLRTTLGRLGNLVGVVVIIAAVIGAATFATGMWVFDGSTGWIVVGGIVCLVPVGAAAFAFVLVRGAAKAAPRLLDDARTFLAGSSSSAAGVLIDHDSGVALGMQAKSFSGLRRELLDRRKELPALFAGVRAITSVPGLVLVAALGFIAVGALGTILLLAGLID</sequence>
<feature type="transmembrane region" description="Helical" evidence="1">
    <location>
        <begin position="157"/>
        <end position="181"/>
    </location>
</feature>
<reference evidence="2" key="1">
    <citation type="submission" date="2020-05" db="EMBL/GenBank/DDBJ databases">
        <authorList>
            <person name="Chiriac C."/>
            <person name="Salcher M."/>
            <person name="Ghai R."/>
            <person name="Kavagutti S V."/>
        </authorList>
    </citation>
    <scope>NUCLEOTIDE SEQUENCE</scope>
</reference>
<accession>A0A6J6DMP2</accession>